<evidence type="ECO:0000313" key="6">
    <source>
        <dbReference type="EMBL" id="RBW60580.1"/>
    </source>
</evidence>
<dbReference type="FunFam" id="1.10.10.10:FF:000038">
    <property type="entry name" value="Glycine cleavage system transcriptional activator"/>
    <property type="match status" value="1"/>
</dbReference>
<dbReference type="PANTHER" id="PTHR30537">
    <property type="entry name" value="HTH-TYPE TRANSCRIPTIONAL REGULATOR"/>
    <property type="match status" value="1"/>
</dbReference>
<dbReference type="SUPFAM" id="SSF53850">
    <property type="entry name" value="Periplasmic binding protein-like II"/>
    <property type="match status" value="1"/>
</dbReference>
<dbReference type="PRINTS" id="PR00039">
    <property type="entry name" value="HTHLYSR"/>
</dbReference>
<dbReference type="RefSeq" id="WP_113822130.1">
    <property type="nucleotide sequence ID" value="NZ_QOCE01000011.1"/>
</dbReference>
<dbReference type="InterPro" id="IPR036388">
    <property type="entry name" value="WH-like_DNA-bd_sf"/>
</dbReference>
<reference evidence="6 7" key="1">
    <citation type="submission" date="2018-07" db="EMBL/GenBank/DDBJ databases">
        <title>Modular assembly of carbohydrate-degrading microbial communities in the ocean.</title>
        <authorList>
            <person name="Enke T.N."/>
            <person name="Datta M.S."/>
            <person name="Schwartzman J.A."/>
            <person name="Cermak N."/>
            <person name="Schmitz D.A."/>
            <person name="Barrere J."/>
            <person name="Cordero O.X."/>
        </authorList>
    </citation>
    <scope>NUCLEOTIDE SEQUENCE [LARGE SCALE GENOMIC DNA]</scope>
    <source>
        <strain evidence="6 7">C3M10</strain>
    </source>
</reference>
<sequence>MSRRYYNLPPLTTLSTFEAAARHLSFKDAAQELSVTPGAVSHQIKALESELNTPLFLRGHRGVVLTPDGAALFDTLSTSFLKLSQSLNSIRDRNMTTEVTIGSTTAVAAQWLSPTLTRFWRKFPDQDVYQVAQDRLFHACPEIDLFIRYGRDPNSTMEQTPLFRDQLVPVASPELAQKLKGCVLKDIAGQRLIHLESEDTNWTGWHEWFGELGYLGAVSTGTRVNRYSVALQAAQDGAGLVLGWQRLIAPLIDAGKLAPIRPHVLPAPHQFYLVGHPDKDLSDGVRTLKDWIINEVQQNDI</sequence>
<dbReference type="SUPFAM" id="SSF46785">
    <property type="entry name" value="Winged helix' DNA-binding domain"/>
    <property type="match status" value="1"/>
</dbReference>
<dbReference type="PROSITE" id="PS50931">
    <property type="entry name" value="HTH_LYSR"/>
    <property type="match status" value="1"/>
</dbReference>
<proteinExistence type="inferred from homology"/>
<feature type="domain" description="HTH lysR-type" evidence="5">
    <location>
        <begin position="9"/>
        <end position="66"/>
    </location>
</feature>
<comment type="caution">
    <text evidence="6">The sequence shown here is derived from an EMBL/GenBank/DDBJ whole genome shotgun (WGS) entry which is preliminary data.</text>
</comment>
<dbReference type="PANTHER" id="PTHR30537:SF26">
    <property type="entry name" value="GLYCINE CLEAVAGE SYSTEM TRANSCRIPTIONAL ACTIVATOR"/>
    <property type="match status" value="1"/>
</dbReference>
<keyword evidence="3" id="KW-0238">DNA-binding</keyword>
<evidence type="ECO:0000256" key="3">
    <source>
        <dbReference type="ARBA" id="ARBA00023125"/>
    </source>
</evidence>
<keyword evidence="4" id="KW-0804">Transcription</keyword>
<protein>
    <submittedName>
        <fullName evidence="6">LysR family transcriptional regulator</fullName>
    </submittedName>
</protein>
<comment type="similarity">
    <text evidence="1">Belongs to the LysR transcriptional regulatory family.</text>
</comment>
<dbReference type="InterPro" id="IPR058163">
    <property type="entry name" value="LysR-type_TF_proteobact-type"/>
</dbReference>
<dbReference type="InterPro" id="IPR005119">
    <property type="entry name" value="LysR_subst-bd"/>
</dbReference>
<organism evidence="6 7">
    <name type="scientific">Phaeobacter gallaeciensis</name>
    <dbReference type="NCBI Taxonomy" id="60890"/>
    <lineage>
        <taxon>Bacteria</taxon>
        <taxon>Pseudomonadati</taxon>
        <taxon>Pseudomonadota</taxon>
        <taxon>Alphaproteobacteria</taxon>
        <taxon>Rhodobacterales</taxon>
        <taxon>Roseobacteraceae</taxon>
        <taxon>Phaeobacter</taxon>
    </lineage>
</organism>
<dbReference type="GO" id="GO:0003700">
    <property type="term" value="F:DNA-binding transcription factor activity"/>
    <property type="evidence" value="ECO:0007669"/>
    <property type="project" value="InterPro"/>
</dbReference>
<dbReference type="Gene3D" id="3.40.190.10">
    <property type="entry name" value="Periplasmic binding protein-like II"/>
    <property type="match status" value="2"/>
</dbReference>
<dbReference type="OrthoDB" id="9804958at2"/>
<dbReference type="Proteomes" id="UP000252706">
    <property type="component" value="Unassembled WGS sequence"/>
</dbReference>
<dbReference type="InterPro" id="IPR036390">
    <property type="entry name" value="WH_DNA-bd_sf"/>
</dbReference>
<evidence type="ECO:0000313" key="7">
    <source>
        <dbReference type="Proteomes" id="UP000252706"/>
    </source>
</evidence>
<keyword evidence="2" id="KW-0805">Transcription regulation</keyword>
<name>A0A366X9G7_9RHOB</name>
<dbReference type="GO" id="GO:0043565">
    <property type="term" value="F:sequence-specific DNA binding"/>
    <property type="evidence" value="ECO:0007669"/>
    <property type="project" value="TreeGrafter"/>
</dbReference>
<evidence type="ECO:0000256" key="2">
    <source>
        <dbReference type="ARBA" id="ARBA00023015"/>
    </source>
</evidence>
<accession>A0A366X9G7</accession>
<dbReference type="EMBL" id="QOCE01000011">
    <property type="protein sequence ID" value="RBW60580.1"/>
    <property type="molecule type" value="Genomic_DNA"/>
</dbReference>
<dbReference type="InterPro" id="IPR000847">
    <property type="entry name" value="LysR_HTH_N"/>
</dbReference>
<dbReference type="Pfam" id="PF03466">
    <property type="entry name" value="LysR_substrate"/>
    <property type="match status" value="1"/>
</dbReference>
<dbReference type="Pfam" id="PF00126">
    <property type="entry name" value="HTH_1"/>
    <property type="match status" value="1"/>
</dbReference>
<dbReference type="GO" id="GO:0006351">
    <property type="term" value="P:DNA-templated transcription"/>
    <property type="evidence" value="ECO:0007669"/>
    <property type="project" value="TreeGrafter"/>
</dbReference>
<evidence type="ECO:0000256" key="4">
    <source>
        <dbReference type="ARBA" id="ARBA00023163"/>
    </source>
</evidence>
<gene>
    <name evidence="6" type="ORF">DS909_03925</name>
</gene>
<evidence type="ECO:0000256" key="1">
    <source>
        <dbReference type="ARBA" id="ARBA00009437"/>
    </source>
</evidence>
<evidence type="ECO:0000259" key="5">
    <source>
        <dbReference type="PROSITE" id="PS50931"/>
    </source>
</evidence>
<dbReference type="AlphaFoldDB" id="A0A366X9G7"/>
<dbReference type="Gene3D" id="1.10.10.10">
    <property type="entry name" value="Winged helix-like DNA-binding domain superfamily/Winged helix DNA-binding domain"/>
    <property type="match status" value="1"/>
</dbReference>